<keyword evidence="1" id="KW-0472">Membrane</keyword>
<proteinExistence type="predicted"/>
<gene>
    <name evidence="2" type="ORF">ANCCEY_00832</name>
</gene>
<organism evidence="2 3">
    <name type="scientific">Ancylostoma ceylanicum</name>
    <dbReference type="NCBI Taxonomy" id="53326"/>
    <lineage>
        <taxon>Eukaryota</taxon>
        <taxon>Metazoa</taxon>
        <taxon>Ecdysozoa</taxon>
        <taxon>Nematoda</taxon>
        <taxon>Chromadorea</taxon>
        <taxon>Rhabditida</taxon>
        <taxon>Rhabditina</taxon>
        <taxon>Rhabditomorpha</taxon>
        <taxon>Strongyloidea</taxon>
        <taxon>Ancylostomatidae</taxon>
        <taxon>Ancylostomatinae</taxon>
        <taxon>Ancylostoma</taxon>
    </lineage>
</organism>
<dbReference type="AlphaFoldDB" id="A0A0D6M778"/>
<sequence>MSFNTTTATSDMSMQLLRSEQDWKDDLIVVCTWLTLTLYALVANILIVVGVSSSVVMRNSTRYRHIIHMARDGHLLQGNCNPSRPFLIEEPNDSINTITIADQPNYLSRVQHESPQTNMWLIMEKAGFLDVVCSEDYPETIVVESACKIKSTKGGDLYDDVTKWNLRGAVLLVRNESNTIEGSDMNEEQQATE</sequence>
<evidence type="ECO:0000313" key="2">
    <source>
        <dbReference type="EMBL" id="EPB80009.1"/>
    </source>
</evidence>
<protein>
    <submittedName>
        <fullName evidence="2">Uncharacterized protein</fullName>
    </submittedName>
</protein>
<dbReference type="EMBL" id="KE124785">
    <property type="protein sequence ID" value="EPB80009.1"/>
    <property type="molecule type" value="Genomic_DNA"/>
</dbReference>
<name>A0A0D6M778_9BILA</name>
<feature type="transmembrane region" description="Helical" evidence="1">
    <location>
        <begin position="27"/>
        <end position="56"/>
    </location>
</feature>
<keyword evidence="1" id="KW-1133">Transmembrane helix</keyword>
<reference evidence="2 3" key="1">
    <citation type="submission" date="2013-05" db="EMBL/GenBank/DDBJ databases">
        <title>Draft genome of the parasitic nematode Anyclostoma ceylanicum.</title>
        <authorList>
            <person name="Mitreva M."/>
        </authorList>
    </citation>
    <scope>NUCLEOTIDE SEQUENCE [LARGE SCALE GENOMIC DNA]</scope>
</reference>
<keyword evidence="1" id="KW-0812">Transmembrane</keyword>
<evidence type="ECO:0000256" key="1">
    <source>
        <dbReference type="SAM" id="Phobius"/>
    </source>
</evidence>
<keyword evidence="3" id="KW-1185">Reference proteome</keyword>
<evidence type="ECO:0000313" key="3">
    <source>
        <dbReference type="Proteomes" id="UP000054495"/>
    </source>
</evidence>
<dbReference type="Proteomes" id="UP000054495">
    <property type="component" value="Unassembled WGS sequence"/>
</dbReference>
<accession>A0A0D6M778</accession>